<name>A0A562ST53_CHIJA</name>
<protein>
    <submittedName>
        <fullName evidence="2">Sugar phosphate isomerase/epimerase</fullName>
    </submittedName>
</protein>
<evidence type="ECO:0000313" key="3">
    <source>
        <dbReference type="Proteomes" id="UP000316778"/>
    </source>
</evidence>
<dbReference type="GO" id="GO:0016853">
    <property type="term" value="F:isomerase activity"/>
    <property type="evidence" value="ECO:0007669"/>
    <property type="project" value="UniProtKB-KW"/>
</dbReference>
<comment type="caution">
    <text evidence="2">The sequence shown here is derived from an EMBL/GenBank/DDBJ whole genome shotgun (WGS) entry which is preliminary data.</text>
</comment>
<dbReference type="Pfam" id="PF01261">
    <property type="entry name" value="AP_endonuc_2"/>
    <property type="match status" value="1"/>
</dbReference>
<accession>A0A562ST53</accession>
<dbReference type="InterPro" id="IPR050312">
    <property type="entry name" value="IolE/XylAMocC-like"/>
</dbReference>
<proteinExistence type="predicted"/>
<evidence type="ECO:0000313" key="2">
    <source>
        <dbReference type="EMBL" id="TWI83976.1"/>
    </source>
</evidence>
<organism evidence="2 3">
    <name type="scientific">Chitinophaga japonensis</name>
    <name type="common">Flexibacter japonensis</name>
    <dbReference type="NCBI Taxonomy" id="104662"/>
    <lineage>
        <taxon>Bacteria</taxon>
        <taxon>Pseudomonadati</taxon>
        <taxon>Bacteroidota</taxon>
        <taxon>Chitinophagia</taxon>
        <taxon>Chitinophagales</taxon>
        <taxon>Chitinophagaceae</taxon>
        <taxon>Chitinophaga</taxon>
    </lineage>
</organism>
<dbReference type="Gene3D" id="3.20.20.150">
    <property type="entry name" value="Divalent-metal-dependent TIM barrel enzymes"/>
    <property type="match status" value="1"/>
</dbReference>
<evidence type="ECO:0000259" key="1">
    <source>
        <dbReference type="Pfam" id="PF01261"/>
    </source>
</evidence>
<dbReference type="InterPro" id="IPR036237">
    <property type="entry name" value="Xyl_isomerase-like_sf"/>
</dbReference>
<dbReference type="EMBL" id="VLLG01000005">
    <property type="protein sequence ID" value="TWI83976.1"/>
    <property type="molecule type" value="Genomic_DNA"/>
</dbReference>
<reference evidence="2 3" key="1">
    <citation type="journal article" date="2013" name="Stand. Genomic Sci.">
        <title>Genomic Encyclopedia of Type Strains, Phase I: The one thousand microbial genomes (KMG-I) project.</title>
        <authorList>
            <person name="Kyrpides N.C."/>
            <person name="Woyke T."/>
            <person name="Eisen J.A."/>
            <person name="Garrity G."/>
            <person name="Lilburn T.G."/>
            <person name="Beck B.J."/>
            <person name="Whitman W.B."/>
            <person name="Hugenholtz P."/>
            <person name="Klenk H.P."/>
        </authorList>
    </citation>
    <scope>NUCLEOTIDE SEQUENCE [LARGE SCALE GENOMIC DNA]</scope>
    <source>
        <strain evidence="2 3">DSM 13484</strain>
    </source>
</reference>
<keyword evidence="2" id="KW-0413">Isomerase</keyword>
<dbReference type="InterPro" id="IPR013022">
    <property type="entry name" value="Xyl_isomerase-like_TIM-brl"/>
</dbReference>
<feature type="domain" description="Xylose isomerase-like TIM barrel" evidence="1">
    <location>
        <begin position="65"/>
        <end position="322"/>
    </location>
</feature>
<dbReference type="Proteomes" id="UP000316778">
    <property type="component" value="Unassembled WGS sequence"/>
</dbReference>
<sequence>MTFKLKVMQTRRSFLQQAALVAAGLAIHPIGLSSCSEKKSMIPRKLGIQLYTLRDELAKDVRSTIAKVAEAGYEQVETFYSYEGPASNFWGLSTQEFKALLQQHNLTTPSGHYQLNDYLTKGNGNDSALKAQLEIAAAAGQSYFTVPIPPLYLWDKYPVPVDDYKFIATQLNRAGELAKASNLKVAYHNHFWEFRKLPDGQSTAYDILLNETDPALVAFELDLFWAVKGGQNPDDLFNKAKGRFPMWHVKDMDKTATASVPDTVGVRIQDIESEIKFAEVGSGSIDFKDIFAHAETAGVQYLFVEQDRITIDPFESIRKSAAYVKGTLMKA</sequence>
<dbReference type="PANTHER" id="PTHR12110">
    <property type="entry name" value="HYDROXYPYRUVATE ISOMERASE"/>
    <property type="match status" value="1"/>
</dbReference>
<dbReference type="PROSITE" id="PS51257">
    <property type="entry name" value="PROKAR_LIPOPROTEIN"/>
    <property type="match status" value="1"/>
</dbReference>
<dbReference type="SUPFAM" id="SSF51658">
    <property type="entry name" value="Xylose isomerase-like"/>
    <property type="match status" value="1"/>
</dbReference>
<gene>
    <name evidence="2" type="ORF">LX66_4336</name>
</gene>
<dbReference type="AlphaFoldDB" id="A0A562ST53"/>
<keyword evidence="3" id="KW-1185">Reference proteome</keyword>
<dbReference type="PANTHER" id="PTHR12110:SF41">
    <property type="entry name" value="INOSOSE DEHYDRATASE"/>
    <property type="match status" value="1"/>
</dbReference>